<evidence type="ECO:0000256" key="7">
    <source>
        <dbReference type="ARBA" id="ARBA00022692"/>
    </source>
</evidence>
<evidence type="ECO:0000256" key="2">
    <source>
        <dbReference type="ARBA" id="ARBA00009140"/>
    </source>
</evidence>
<dbReference type="Gene3D" id="1.20.120.1630">
    <property type="match status" value="1"/>
</dbReference>
<dbReference type="STRING" id="871575.W1QGS6"/>
<dbReference type="PANTHER" id="PTHR12714:SF9">
    <property type="entry name" value="PROTEIN-S-ISOPRENYLCYSTEINE O-METHYLTRANSFERASE"/>
    <property type="match status" value="1"/>
</dbReference>
<dbReference type="GeneID" id="25772866"/>
<keyword evidence="12" id="KW-1185">Reference proteome</keyword>
<keyword evidence="5 11" id="KW-0808">Transferase</keyword>
<dbReference type="PROSITE" id="PS51257">
    <property type="entry name" value="PROKAR_LIPOPROTEIN"/>
    <property type="match status" value="1"/>
</dbReference>
<comment type="subcellular location">
    <subcellularLocation>
        <location evidence="10">Endoplasmic reticulum membrane</location>
        <topology evidence="10">Multi-pass membrane protein</topology>
    </subcellularLocation>
    <subcellularLocation>
        <location evidence="1">Membrane</location>
        <topology evidence="1">Multi-pass membrane protein</topology>
    </subcellularLocation>
</comment>
<dbReference type="OrthoDB" id="422086at2759"/>
<dbReference type="EMBL" id="AEOI02000007">
    <property type="protein sequence ID" value="ESW99540.1"/>
    <property type="molecule type" value="Genomic_DNA"/>
</dbReference>
<evidence type="ECO:0000256" key="3">
    <source>
        <dbReference type="ARBA" id="ARBA00012151"/>
    </source>
</evidence>
<dbReference type="OMA" id="IKREEAY"/>
<dbReference type="RefSeq" id="XP_013935212.1">
    <property type="nucleotide sequence ID" value="XM_014079737.1"/>
</dbReference>
<dbReference type="InterPro" id="IPR007269">
    <property type="entry name" value="ICMT_MeTrfase"/>
</dbReference>
<dbReference type="EC" id="2.1.1.100" evidence="3 10"/>
<dbReference type="Pfam" id="PF04140">
    <property type="entry name" value="ICMT"/>
    <property type="match status" value="1"/>
</dbReference>
<keyword evidence="8 10" id="KW-1133">Transmembrane helix</keyword>
<keyword evidence="10" id="KW-0256">Endoplasmic reticulum</keyword>
<comment type="caution">
    <text evidence="10">Lacks conserved residue(s) required for the propagation of feature annotation.</text>
</comment>
<sequence length="218" mass="24899">MSQELAKISLTAFLLGASLGVSCALFFTVAFKQLPVYLASVALFHFLEFYCTAKYSPDKVTTDSFLLFNGSEYMVAHAASITEAFVEYYFFPKWKASHTRLFHAGAALVGLGQLVRSIAMATARESFSHTIATEKKNNHLLVTTGVYGYFRHPSYAGFFYWALGTQVLLCNPISFIAFYFMLQRFFSRRIRYEESTLIQFFGPAYLEYMKKTRVWIPI</sequence>
<dbReference type="GO" id="GO:0004671">
    <property type="term" value="F:protein C-terminal S-isoprenylcysteine carboxyl O-methyltransferase activity"/>
    <property type="evidence" value="ECO:0007669"/>
    <property type="project" value="UniProtKB-EC"/>
</dbReference>
<dbReference type="HOGENOM" id="CLU_065200_0_2_1"/>
<comment type="similarity">
    <text evidence="2 10">Belongs to the class VI-like SAM-binding methyltransferase superfamily. Isoprenylcysteine carboxyl methyltransferase family.</text>
</comment>
<reference evidence="11 12" key="1">
    <citation type="journal article" date="2013" name="BMC Genomics">
        <title>Genome sequence and analysis of methylotrophic yeast Hansenula polymorpha DL1.</title>
        <authorList>
            <person name="Ravin N.V."/>
            <person name="Eldarov M.A."/>
            <person name="Kadnikov V.V."/>
            <person name="Beletsky A.V."/>
            <person name="Schneider J."/>
            <person name="Mardanova E.S."/>
            <person name="Smekalova E.M."/>
            <person name="Zvereva M.I."/>
            <person name="Dontsova O.A."/>
            <person name="Mardanov A.V."/>
            <person name="Skryabin K.G."/>
        </authorList>
    </citation>
    <scope>NUCLEOTIDE SEQUENCE [LARGE SCALE GENOMIC DNA]</scope>
    <source>
        <strain evidence="12">ATCC 26012 / BCRC 20466 / JCM 22074 / NRRL Y-7560 / DL-1</strain>
    </source>
</reference>
<evidence type="ECO:0000256" key="6">
    <source>
        <dbReference type="ARBA" id="ARBA00022691"/>
    </source>
</evidence>
<evidence type="ECO:0000256" key="8">
    <source>
        <dbReference type="ARBA" id="ARBA00022989"/>
    </source>
</evidence>
<evidence type="ECO:0000256" key="9">
    <source>
        <dbReference type="ARBA" id="ARBA00023136"/>
    </source>
</evidence>
<organism evidence="11 12">
    <name type="scientific">Ogataea parapolymorpha (strain ATCC 26012 / BCRC 20466 / JCM 22074 / NRRL Y-7560 / DL-1)</name>
    <name type="common">Yeast</name>
    <name type="synonym">Hansenula polymorpha</name>
    <dbReference type="NCBI Taxonomy" id="871575"/>
    <lineage>
        <taxon>Eukaryota</taxon>
        <taxon>Fungi</taxon>
        <taxon>Dikarya</taxon>
        <taxon>Ascomycota</taxon>
        <taxon>Saccharomycotina</taxon>
        <taxon>Pichiomycetes</taxon>
        <taxon>Pichiales</taxon>
        <taxon>Pichiaceae</taxon>
        <taxon>Ogataea</taxon>
    </lineage>
</organism>
<keyword evidence="9 10" id="KW-0472">Membrane</keyword>
<dbReference type="GO" id="GO:0032259">
    <property type="term" value="P:methylation"/>
    <property type="evidence" value="ECO:0007669"/>
    <property type="project" value="UniProtKB-KW"/>
</dbReference>
<keyword evidence="6 10" id="KW-0949">S-adenosyl-L-methionine</keyword>
<comment type="caution">
    <text evidence="11">The sequence shown here is derived from an EMBL/GenBank/DDBJ whole genome shotgun (WGS) entry which is preliminary data.</text>
</comment>
<evidence type="ECO:0000313" key="11">
    <source>
        <dbReference type="EMBL" id="ESW99540.1"/>
    </source>
</evidence>
<name>W1QGS6_OGAPD</name>
<comment type="catalytic activity">
    <reaction evidence="10">
        <text>[protein]-C-terminal S-[(2E,6E)-farnesyl]-L-cysteine + S-adenosyl-L-methionine = [protein]-C-terminal S-[(2E,6E)-farnesyl]-L-cysteine methyl ester + S-adenosyl-L-homocysteine</text>
        <dbReference type="Rhea" id="RHEA:21672"/>
        <dbReference type="Rhea" id="RHEA-COMP:12125"/>
        <dbReference type="Rhea" id="RHEA-COMP:12126"/>
        <dbReference type="ChEBI" id="CHEBI:57856"/>
        <dbReference type="ChEBI" id="CHEBI:59789"/>
        <dbReference type="ChEBI" id="CHEBI:90510"/>
        <dbReference type="ChEBI" id="CHEBI:90511"/>
        <dbReference type="EC" id="2.1.1.100"/>
    </reaction>
</comment>
<evidence type="ECO:0000256" key="4">
    <source>
        <dbReference type="ARBA" id="ARBA00022603"/>
    </source>
</evidence>
<dbReference type="KEGG" id="opa:HPODL_03426"/>
<feature type="transmembrane region" description="Helical" evidence="10">
    <location>
        <begin position="158"/>
        <end position="182"/>
    </location>
</feature>
<dbReference type="InterPro" id="IPR025770">
    <property type="entry name" value="PPMT_MeTrfase"/>
</dbReference>
<accession>W1QGS6</accession>
<evidence type="ECO:0000313" key="12">
    <source>
        <dbReference type="Proteomes" id="UP000008673"/>
    </source>
</evidence>
<dbReference type="GO" id="GO:0005789">
    <property type="term" value="C:endoplasmic reticulum membrane"/>
    <property type="evidence" value="ECO:0007669"/>
    <property type="project" value="UniProtKB-SubCell"/>
</dbReference>
<evidence type="ECO:0000256" key="5">
    <source>
        <dbReference type="ARBA" id="ARBA00022679"/>
    </source>
</evidence>
<dbReference type="Proteomes" id="UP000008673">
    <property type="component" value="Unassembled WGS sequence"/>
</dbReference>
<dbReference type="eggNOG" id="KOG2628">
    <property type="taxonomic scope" value="Eukaryota"/>
</dbReference>
<keyword evidence="7 10" id="KW-0812">Transmembrane</keyword>
<evidence type="ECO:0000256" key="10">
    <source>
        <dbReference type="RuleBase" id="RU362022"/>
    </source>
</evidence>
<dbReference type="PANTHER" id="PTHR12714">
    <property type="entry name" value="PROTEIN-S ISOPRENYLCYSTEINE O-METHYLTRANSFERASE"/>
    <property type="match status" value="1"/>
</dbReference>
<dbReference type="AlphaFoldDB" id="W1QGS6"/>
<gene>
    <name evidence="11" type="ORF">HPODL_03426</name>
</gene>
<proteinExistence type="inferred from homology"/>
<keyword evidence="4 10" id="KW-0489">Methyltransferase</keyword>
<evidence type="ECO:0000256" key="1">
    <source>
        <dbReference type="ARBA" id="ARBA00004141"/>
    </source>
</evidence>
<dbReference type="PROSITE" id="PS51564">
    <property type="entry name" value="SAM_ICMT"/>
    <property type="match status" value="1"/>
</dbReference>
<protein>
    <recommendedName>
        <fullName evidence="3 10">Protein-S-isoprenylcysteine O-methyltransferase</fullName>
        <ecNumber evidence="3 10">2.1.1.100</ecNumber>
    </recommendedName>
</protein>